<keyword evidence="1" id="KW-0472">Membrane</keyword>
<evidence type="ECO:0000256" key="1">
    <source>
        <dbReference type="SAM" id="Phobius"/>
    </source>
</evidence>
<protein>
    <submittedName>
        <fullName evidence="2">DUF4153 domain-containing protein</fullName>
    </submittedName>
</protein>
<proteinExistence type="predicted"/>
<feature type="transmembrane region" description="Helical" evidence="1">
    <location>
        <begin position="316"/>
        <end position="338"/>
    </location>
</feature>
<evidence type="ECO:0000313" key="2">
    <source>
        <dbReference type="EMBL" id="MDQ2092261.1"/>
    </source>
</evidence>
<comment type="caution">
    <text evidence="2">The sequence shown here is derived from an EMBL/GenBank/DDBJ whole genome shotgun (WGS) entry which is preliminary data.</text>
</comment>
<organism evidence="2 3">
    <name type="scientific">Marimonas arenosa</name>
    <dbReference type="NCBI Taxonomy" id="1795305"/>
    <lineage>
        <taxon>Bacteria</taxon>
        <taxon>Pseudomonadati</taxon>
        <taxon>Pseudomonadota</taxon>
        <taxon>Alphaproteobacteria</taxon>
        <taxon>Rhodobacterales</taxon>
        <taxon>Paracoccaceae</taxon>
        <taxon>Marimonas</taxon>
    </lineage>
</organism>
<keyword evidence="3" id="KW-1185">Reference proteome</keyword>
<accession>A0AAE3WFU7</accession>
<name>A0AAE3WFU7_9RHOB</name>
<dbReference type="EMBL" id="JANHAX010000008">
    <property type="protein sequence ID" value="MDQ2092261.1"/>
    <property type="molecule type" value="Genomic_DNA"/>
</dbReference>
<feature type="transmembrane region" description="Helical" evidence="1">
    <location>
        <begin position="183"/>
        <end position="203"/>
    </location>
</feature>
<dbReference type="Proteomes" id="UP001226762">
    <property type="component" value="Unassembled WGS sequence"/>
</dbReference>
<feature type="transmembrane region" description="Helical" evidence="1">
    <location>
        <begin position="279"/>
        <end position="304"/>
    </location>
</feature>
<feature type="transmembrane region" description="Helical" evidence="1">
    <location>
        <begin position="215"/>
        <end position="236"/>
    </location>
</feature>
<feature type="transmembrane region" description="Helical" evidence="1">
    <location>
        <begin position="12"/>
        <end position="31"/>
    </location>
</feature>
<feature type="transmembrane region" description="Helical" evidence="1">
    <location>
        <begin position="242"/>
        <end position="267"/>
    </location>
</feature>
<gene>
    <name evidence="2" type="ORF">NO357_20340</name>
</gene>
<dbReference type="AlphaFoldDB" id="A0AAE3WFU7"/>
<feature type="transmembrane region" description="Helical" evidence="1">
    <location>
        <begin position="70"/>
        <end position="90"/>
    </location>
</feature>
<keyword evidence="1" id="KW-1133">Transmembrane helix</keyword>
<feature type="transmembrane region" description="Helical" evidence="1">
    <location>
        <begin position="143"/>
        <end position="163"/>
    </location>
</feature>
<reference evidence="2" key="1">
    <citation type="submission" date="2022-07" db="EMBL/GenBank/DDBJ databases">
        <authorList>
            <person name="Otstavnykh N."/>
            <person name="Isaeva M."/>
            <person name="Bystritskaya E."/>
        </authorList>
    </citation>
    <scope>NUCLEOTIDE SEQUENCE</scope>
    <source>
        <strain evidence="2">KCTC 52189</strain>
    </source>
</reference>
<dbReference type="RefSeq" id="WP_306737570.1">
    <property type="nucleotide sequence ID" value="NZ_JANHAX010000008.1"/>
</dbReference>
<reference evidence="2" key="2">
    <citation type="submission" date="2023-02" db="EMBL/GenBank/DDBJ databases">
        <title>'Rhodoalgimonas zhirmunskyi' gen. nov., isolated from a red alga.</title>
        <authorList>
            <person name="Nedashkovskaya O.I."/>
            <person name="Otstavnykh N.Y."/>
            <person name="Bystritskaya E.P."/>
            <person name="Balabanova L.A."/>
            <person name="Isaeva M.P."/>
        </authorList>
    </citation>
    <scope>NUCLEOTIDE SEQUENCE</scope>
    <source>
        <strain evidence="2">KCTC 52189</strain>
    </source>
</reference>
<evidence type="ECO:0000313" key="3">
    <source>
        <dbReference type="Proteomes" id="UP001226762"/>
    </source>
</evidence>
<feature type="transmembrane region" description="Helical" evidence="1">
    <location>
        <begin position="105"/>
        <end position="123"/>
    </location>
</feature>
<feature type="transmembrane region" description="Helical" evidence="1">
    <location>
        <begin position="350"/>
        <end position="370"/>
    </location>
</feature>
<feature type="transmembrane region" description="Helical" evidence="1">
    <location>
        <begin position="43"/>
        <end position="63"/>
    </location>
</feature>
<keyword evidence="1" id="KW-0812">Transmembrane</keyword>
<sequence>MTGDEERRVALDRAAMALLGGAAGLALYVFVDVLPDRLDDLRWLLFGAALVMGAFIVVLALTGPVRLIRAISGALAVAAPAAVLLLWASFRYPRMEGFLDAGHGVLAWGAILFLGTPFVAAALQSPGGWRDYERLFDNAWTIVVRYAAAWLFVALFWAVVMLSDQLLQLVGLDVIEQLLRVDPVPYALSGLVLGLALAVIYELRDYVSPFLIHRLLRLLLPMFLPVVAVFILALPVRGLGGLFGSFSAAATLMGVAIAGITLISTALDRSDADAAQAPVMVWAARIFSLALPILSGLAIYAVWLRVAQYGWTPPRLMAALSGAFLMVYGLLYAALVLRGGEFWMARIREANRLMAMALVAVSMLWLTPVLNAEKVAARSQFERALTIMDSPQTMALWELAQGWGHAGTDALVSLEAEAKAVGADTVLAAIGRARTAGSRYAYDRQIDAGDLAPHIAELARLMPLRPEGATLPENAFSGLPAPIIDLWLKSCRTRLRDGRAGCVLVLGDFRPGLGVPNGYVLLNRGGRFVDIAGVALRDGRLESFGAARAVASLASAQRVSPGLTEENLAAVLDGAYEIVPTGLKALKIGDRVIIPDN</sequence>